<dbReference type="InterPro" id="IPR001660">
    <property type="entry name" value="SAM"/>
</dbReference>
<feature type="region of interest" description="Disordered" evidence="1">
    <location>
        <begin position="51"/>
        <end position="138"/>
    </location>
</feature>
<evidence type="ECO:0000313" key="4">
    <source>
        <dbReference type="Proteomes" id="UP001356427"/>
    </source>
</evidence>
<protein>
    <recommendedName>
        <fullName evidence="2">SAM domain-containing protein</fullName>
    </recommendedName>
</protein>
<evidence type="ECO:0000256" key="1">
    <source>
        <dbReference type="SAM" id="MobiDB-lite"/>
    </source>
</evidence>
<dbReference type="EMBL" id="JAGTTL010002096">
    <property type="protein sequence ID" value="KAK6274324.1"/>
    <property type="molecule type" value="Genomic_DNA"/>
</dbReference>
<dbReference type="GO" id="GO:0005737">
    <property type="term" value="C:cytoplasm"/>
    <property type="evidence" value="ECO:0007669"/>
    <property type="project" value="TreeGrafter"/>
</dbReference>
<dbReference type="Pfam" id="PF07647">
    <property type="entry name" value="SAM_2"/>
    <property type="match status" value="1"/>
</dbReference>
<evidence type="ECO:0000259" key="2">
    <source>
        <dbReference type="PROSITE" id="PS50105"/>
    </source>
</evidence>
<feature type="compositionally biased region" description="Polar residues" evidence="1">
    <location>
        <begin position="127"/>
        <end position="138"/>
    </location>
</feature>
<feature type="non-terminal residue" evidence="3">
    <location>
        <position position="279"/>
    </location>
</feature>
<name>A0AAN8Q3H9_9TELE</name>
<feature type="domain" description="SAM" evidence="2">
    <location>
        <begin position="186"/>
        <end position="231"/>
    </location>
</feature>
<gene>
    <name evidence="3" type="ORF">J4Q44_G00392750</name>
</gene>
<dbReference type="Gene3D" id="1.10.150.50">
    <property type="entry name" value="Transcription Factor, Ets-1"/>
    <property type="match status" value="1"/>
</dbReference>
<accession>A0AAN8Q3H9</accession>
<sequence length="279" mass="31408">MSDNTALPEGAESGKKEHVRQWLHSSPTVPQEYNEDVAGTSLLCPGKQDMVAREERAESPGCLSMKSDHSMGQPINFQRGRGTRDKREGAESPTPSCVSMRSDRSMDPPINYKREFIPNPREGADSPTPSYLSMTSDQSMDPSLRMKISDITQLSIGGVHATMPTEHQGMNRASDLREFPQRIEDWTKEHVKEWLISSLKLPEVATKLYEQDVSGASLVCIEKQDLTYLGVKFGPAIQIIKNVELLRNYLESVGRSMRSHESDSFRRQEIFRAIPEARI</sequence>
<feature type="region of interest" description="Disordered" evidence="1">
    <location>
        <begin position="1"/>
        <end position="34"/>
    </location>
</feature>
<organism evidence="3 4">
    <name type="scientific">Coregonus suidteri</name>
    <dbReference type="NCBI Taxonomy" id="861788"/>
    <lineage>
        <taxon>Eukaryota</taxon>
        <taxon>Metazoa</taxon>
        <taxon>Chordata</taxon>
        <taxon>Craniata</taxon>
        <taxon>Vertebrata</taxon>
        <taxon>Euteleostomi</taxon>
        <taxon>Actinopterygii</taxon>
        <taxon>Neopterygii</taxon>
        <taxon>Teleostei</taxon>
        <taxon>Protacanthopterygii</taxon>
        <taxon>Salmoniformes</taxon>
        <taxon>Salmonidae</taxon>
        <taxon>Coregoninae</taxon>
        <taxon>Coregonus</taxon>
    </lineage>
</organism>
<reference evidence="3 4" key="1">
    <citation type="submission" date="2021-04" db="EMBL/GenBank/DDBJ databases">
        <authorList>
            <person name="De Guttry C."/>
            <person name="Zahm M."/>
            <person name="Klopp C."/>
            <person name="Cabau C."/>
            <person name="Louis A."/>
            <person name="Berthelot C."/>
            <person name="Parey E."/>
            <person name="Roest Crollius H."/>
            <person name="Montfort J."/>
            <person name="Robinson-Rechavi M."/>
            <person name="Bucao C."/>
            <person name="Bouchez O."/>
            <person name="Gislard M."/>
            <person name="Lluch J."/>
            <person name="Milhes M."/>
            <person name="Lampietro C."/>
            <person name="Lopez Roques C."/>
            <person name="Donnadieu C."/>
            <person name="Braasch I."/>
            <person name="Desvignes T."/>
            <person name="Postlethwait J."/>
            <person name="Bobe J."/>
            <person name="Wedekind C."/>
            <person name="Guiguen Y."/>
        </authorList>
    </citation>
    <scope>NUCLEOTIDE SEQUENCE [LARGE SCALE GENOMIC DNA]</scope>
    <source>
        <strain evidence="3">Cs_M1</strain>
        <tissue evidence="3">Blood</tissue>
    </source>
</reference>
<comment type="caution">
    <text evidence="3">The sequence shown here is derived from an EMBL/GenBank/DDBJ whole genome shotgun (WGS) entry which is preliminary data.</text>
</comment>
<dbReference type="InterPro" id="IPR013761">
    <property type="entry name" value="SAM/pointed_sf"/>
</dbReference>
<dbReference type="PANTHER" id="PTHR16155">
    <property type="entry name" value="DED DOMAIN-CONTAINING PROTEIN"/>
    <property type="match status" value="1"/>
</dbReference>
<keyword evidence="4" id="KW-1185">Reference proteome</keyword>
<proteinExistence type="predicted"/>
<dbReference type="AlphaFoldDB" id="A0AAN8Q3H9"/>
<dbReference type="SUPFAM" id="SSF47769">
    <property type="entry name" value="SAM/Pointed domain"/>
    <property type="match status" value="1"/>
</dbReference>
<dbReference type="Proteomes" id="UP001356427">
    <property type="component" value="Unassembled WGS sequence"/>
</dbReference>
<dbReference type="PROSITE" id="PS50105">
    <property type="entry name" value="SAM_DOMAIN"/>
    <property type="match status" value="1"/>
</dbReference>
<dbReference type="PANTHER" id="PTHR16155:SF18">
    <property type="entry name" value="STERILE ALPHA MOTIF DOMAIN-CONTAINING PROTEIN 9-LIKE"/>
    <property type="match status" value="1"/>
</dbReference>
<feature type="compositionally biased region" description="Basic and acidic residues" evidence="1">
    <location>
        <begin position="101"/>
        <end position="116"/>
    </location>
</feature>
<evidence type="ECO:0000313" key="3">
    <source>
        <dbReference type="EMBL" id="KAK6274324.1"/>
    </source>
</evidence>